<dbReference type="SMART" id="SM00849">
    <property type="entry name" value="Lactamase_B"/>
    <property type="match status" value="1"/>
</dbReference>
<keyword evidence="2" id="KW-0479">Metal-binding</keyword>
<dbReference type="GO" id="GO:0046872">
    <property type="term" value="F:metal ion binding"/>
    <property type="evidence" value="ECO:0007669"/>
    <property type="project" value="UniProtKB-KW"/>
</dbReference>
<evidence type="ECO:0000256" key="3">
    <source>
        <dbReference type="ARBA" id="ARBA00022801"/>
    </source>
</evidence>
<evidence type="ECO:0000313" key="6">
    <source>
        <dbReference type="EMBL" id="KKM22641.1"/>
    </source>
</evidence>
<dbReference type="SUPFAM" id="SSF56281">
    <property type="entry name" value="Metallo-hydrolase/oxidoreductase"/>
    <property type="match status" value="1"/>
</dbReference>
<keyword evidence="3" id="KW-0378">Hydrolase</keyword>
<sequence>MFFSNSESEKKGREILENLYFFSENQVLDCNQCVIKDVDSGELVLFDTGNGISLKALFRGMEKLNLDYNKISKVFITHEHVDHILGVYNLIKSLNENPPEIYAYGETVTVLEKGDKSQICPDILGIDLKMFGIEIIPLRVNELKDKEDIRISSDFNFQIHYTPGHSLGSICYYDPINKVLIPGDLVFIGGSFGRYDFPGGSLSMLINSIKYVNNLDVKFLLPGHMDMSDSGNQQIELSYRMIQSIGSFY</sequence>
<reference evidence="6" key="1">
    <citation type="journal article" date="2015" name="Nature">
        <title>Complex archaea that bridge the gap between prokaryotes and eukaryotes.</title>
        <authorList>
            <person name="Spang A."/>
            <person name="Saw J.H."/>
            <person name="Jorgensen S.L."/>
            <person name="Zaremba-Niedzwiedzka K."/>
            <person name="Martijn J."/>
            <person name="Lind A.E."/>
            <person name="van Eijk R."/>
            <person name="Schleper C."/>
            <person name="Guy L."/>
            <person name="Ettema T.J."/>
        </authorList>
    </citation>
    <scope>NUCLEOTIDE SEQUENCE</scope>
</reference>
<comment type="caution">
    <text evidence="6">The sequence shown here is derived from an EMBL/GenBank/DDBJ whole genome shotgun (WGS) entry which is preliminary data.</text>
</comment>
<dbReference type="InterPro" id="IPR001279">
    <property type="entry name" value="Metallo-B-lactamas"/>
</dbReference>
<dbReference type="InterPro" id="IPR036866">
    <property type="entry name" value="RibonucZ/Hydroxyglut_hydro"/>
</dbReference>
<dbReference type="Pfam" id="PF00753">
    <property type="entry name" value="Lactamase_B"/>
    <property type="match status" value="1"/>
</dbReference>
<accession>A0A0F9I4T8</accession>
<dbReference type="PANTHER" id="PTHR46233:SF3">
    <property type="entry name" value="HYDROXYACYLGLUTATHIONE HYDROLASE GLOC"/>
    <property type="match status" value="1"/>
</dbReference>
<name>A0A0F9I4T8_9ZZZZ</name>
<dbReference type="GO" id="GO:0016787">
    <property type="term" value="F:hydrolase activity"/>
    <property type="evidence" value="ECO:0007669"/>
    <property type="project" value="UniProtKB-KW"/>
</dbReference>
<evidence type="ECO:0000256" key="4">
    <source>
        <dbReference type="ARBA" id="ARBA00022833"/>
    </source>
</evidence>
<organism evidence="6">
    <name type="scientific">marine sediment metagenome</name>
    <dbReference type="NCBI Taxonomy" id="412755"/>
    <lineage>
        <taxon>unclassified sequences</taxon>
        <taxon>metagenomes</taxon>
        <taxon>ecological metagenomes</taxon>
    </lineage>
</organism>
<protein>
    <recommendedName>
        <fullName evidence="5">Metallo-beta-lactamase domain-containing protein</fullName>
    </recommendedName>
</protein>
<dbReference type="PANTHER" id="PTHR46233">
    <property type="entry name" value="HYDROXYACYLGLUTATHIONE HYDROLASE GLOC"/>
    <property type="match status" value="1"/>
</dbReference>
<comment type="cofactor">
    <cofactor evidence="1">
        <name>Zn(2+)</name>
        <dbReference type="ChEBI" id="CHEBI:29105"/>
    </cofactor>
</comment>
<evidence type="ECO:0000259" key="5">
    <source>
        <dbReference type="SMART" id="SM00849"/>
    </source>
</evidence>
<evidence type="ECO:0000256" key="1">
    <source>
        <dbReference type="ARBA" id="ARBA00001947"/>
    </source>
</evidence>
<gene>
    <name evidence="6" type="ORF">LCGC14_1623220</name>
</gene>
<feature type="domain" description="Metallo-beta-lactamase" evidence="5">
    <location>
        <begin position="29"/>
        <end position="224"/>
    </location>
</feature>
<evidence type="ECO:0000256" key="2">
    <source>
        <dbReference type="ARBA" id="ARBA00022723"/>
    </source>
</evidence>
<keyword evidence="4" id="KW-0862">Zinc</keyword>
<dbReference type="EMBL" id="LAZR01013292">
    <property type="protein sequence ID" value="KKM22641.1"/>
    <property type="molecule type" value="Genomic_DNA"/>
</dbReference>
<proteinExistence type="predicted"/>
<dbReference type="AlphaFoldDB" id="A0A0F9I4T8"/>
<dbReference type="CDD" id="cd06262">
    <property type="entry name" value="metallo-hydrolase-like_MBL-fold"/>
    <property type="match status" value="1"/>
</dbReference>
<dbReference type="InterPro" id="IPR051453">
    <property type="entry name" value="MBL_Glyoxalase_II"/>
</dbReference>
<dbReference type="Gene3D" id="3.60.15.10">
    <property type="entry name" value="Ribonuclease Z/Hydroxyacylglutathione hydrolase-like"/>
    <property type="match status" value="1"/>
</dbReference>